<protein>
    <recommendedName>
        <fullName evidence="2">histidine kinase</fullName>
        <ecNumber evidence="2">2.7.13.3</ecNumber>
    </recommendedName>
</protein>
<evidence type="ECO:0000256" key="1">
    <source>
        <dbReference type="ARBA" id="ARBA00000085"/>
    </source>
</evidence>
<keyword evidence="7" id="KW-0472">Membrane</keyword>
<feature type="transmembrane region" description="Helical" evidence="7">
    <location>
        <begin position="159"/>
        <end position="180"/>
    </location>
</feature>
<dbReference type="InterPro" id="IPR011006">
    <property type="entry name" value="CheY-like_superfamily"/>
</dbReference>
<evidence type="ECO:0000256" key="3">
    <source>
        <dbReference type="ARBA" id="ARBA00022553"/>
    </source>
</evidence>
<keyword evidence="10" id="KW-0418">Kinase</keyword>
<gene>
    <name evidence="10" type="ORF">ABID41_000410</name>
</gene>
<comment type="caution">
    <text evidence="10">The sequence shown here is derived from an EMBL/GenBank/DDBJ whole genome shotgun (WGS) entry which is preliminary data.</text>
</comment>
<dbReference type="EMBL" id="JBEPLU010000001">
    <property type="protein sequence ID" value="MET3525315.1"/>
    <property type="molecule type" value="Genomic_DNA"/>
</dbReference>
<sequence>MKFAVFEFDEGFDGVARAARRMGPSRCATVALYSVLVALTLSPVFAAGWASLFLIAEGWSWWATRPHMRGVPTTAQRVWYLGSALALNLVWVGLALAYWFAAFAGSEYFALLIWSALLFNGMSHAYRSPLASLIFGGPSALCIWLTPLLAPRFHGAEQVFVAAGATIYVGYAIISASRAVQAAHNLAAARRELEAQTRDAQAANQAKSAFLAMMSHELRTPMNGVLGMAHALERTELDLRQRQYVETLLRSGGGLMTILNDVLDLAKIESGKFDIQTRPFELRQAVMRASDLWAQAAYEKGLAFTCEVELPAGQWRTGDDARLRQILQNLLSNAVKFTSEGEIRLMVRSALEDGIMFTVSDTGMGIDEAVIGRLFQGFSQADTSISRRFGGTGLGLAISRELARLMGGDIRVESRLGEGSHFTLTLPLAPADPPAPQPADAAGAPVTQQLQVLVVDDNPTNQEVARALLEAIGALVDTVSSGLEALASLEARQFDVVLMDIHMPGMNGIQTLEAIRASGRASLPVVALTADAMAGECDRLIALGFNGYVSKPIEPAALVRVLTH</sequence>
<feature type="transmembrane region" description="Helical" evidence="7">
    <location>
        <begin position="132"/>
        <end position="150"/>
    </location>
</feature>
<dbReference type="Pfam" id="PF00072">
    <property type="entry name" value="Response_reg"/>
    <property type="match status" value="1"/>
</dbReference>
<dbReference type="SUPFAM" id="SSF55874">
    <property type="entry name" value="ATPase domain of HSP90 chaperone/DNA topoisomerase II/histidine kinase"/>
    <property type="match status" value="1"/>
</dbReference>
<dbReference type="InterPro" id="IPR004358">
    <property type="entry name" value="Sig_transdc_His_kin-like_C"/>
</dbReference>
<comment type="catalytic activity">
    <reaction evidence="1">
        <text>ATP + protein L-histidine = ADP + protein N-phospho-L-histidine.</text>
        <dbReference type="EC" id="2.7.13.3"/>
    </reaction>
</comment>
<dbReference type="Gene3D" id="3.30.565.10">
    <property type="entry name" value="Histidine kinase-like ATPase, C-terminal domain"/>
    <property type="match status" value="1"/>
</dbReference>
<dbReference type="CDD" id="cd00082">
    <property type="entry name" value="HisKA"/>
    <property type="match status" value="1"/>
</dbReference>
<feature type="modified residue" description="4-aspartylphosphate" evidence="5">
    <location>
        <position position="500"/>
    </location>
</feature>
<dbReference type="InterPro" id="IPR001789">
    <property type="entry name" value="Sig_transdc_resp-reg_receiver"/>
</dbReference>
<keyword evidence="10" id="KW-0808">Transferase</keyword>
<dbReference type="InterPro" id="IPR036890">
    <property type="entry name" value="HATPase_C_sf"/>
</dbReference>
<dbReference type="PROSITE" id="PS50110">
    <property type="entry name" value="RESPONSE_REGULATORY"/>
    <property type="match status" value="1"/>
</dbReference>
<dbReference type="SMART" id="SM00388">
    <property type="entry name" value="HisKA"/>
    <property type="match status" value="1"/>
</dbReference>
<feature type="domain" description="Response regulatory" evidence="9">
    <location>
        <begin position="451"/>
        <end position="564"/>
    </location>
</feature>
<dbReference type="InterPro" id="IPR003594">
    <property type="entry name" value="HATPase_dom"/>
</dbReference>
<feature type="transmembrane region" description="Helical" evidence="7">
    <location>
        <begin position="30"/>
        <end position="56"/>
    </location>
</feature>
<evidence type="ECO:0000256" key="4">
    <source>
        <dbReference type="ARBA" id="ARBA00023012"/>
    </source>
</evidence>
<dbReference type="Gene3D" id="1.10.287.130">
    <property type="match status" value="1"/>
</dbReference>
<dbReference type="InterPro" id="IPR005467">
    <property type="entry name" value="His_kinase_dom"/>
</dbReference>
<keyword evidence="7" id="KW-1133">Transmembrane helix</keyword>
<evidence type="ECO:0000256" key="7">
    <source>
        <dbReference type="SAM" id="Phobius"/>
    </source>
</evidence>
<reference evidence="10 11" key="1">
    <citation type="submission" date="2024-06" db="EMBL/GenBank/DDBJ databases">
        <title>Genomic Encyclopedia of Type Strains, Phase IV (KMG-IV): sequencing the most valuable type-strain genomes for metagenomic binning, comparative biology and taxonomic classification.</title>
        <authorList>
            <person name="Goeker M."/>
        </authorList>
    </citation>
    <scope>NUCLEOTIDE SEQUENCE [LARGE SCALE GENOMIC DNA]</scope>
    <source>
        <strain evidence="10 11">DSM 17809</strain>
    </source>
</reference>
<feature type="transmembrane region" description="Helical" evidence="7">
    <location>
        <begin position="78"/>
        <end position="101"/>
    </location>
</feature>
<dbReference type="RefSeq" id="WP_331931688.1">
    <property type="nucleotide sequence ID" value="NZ_JBEPLU010000001.1"/>
</dbReference>
<keyword evidence="6" id="KW-0175">Coiled coil</keyword>
<dbReference type="PRINTS" id="PR00344">
    <property type="entry name" value="BCTRLSENSOR"/>
</dbReference>
<dbReference type="PANTHER" id="PTHR45339:SF1">
    <property type="entry name" value="HYBRID SIGNAL TRANSDUCTION HISTIDINE KINASE J"/>
    <property type="match status" value="1"/>
</dbReference>
<dbReference type="SMART" id="SM00448">
    <property type="entry name" value="REC"/>
    <property type="match status" value="1"/>
</dbReference>
<keyword evidence="7" id="KW-0812">Transmembrane</keyword>
<dbReference type="PROSITE" id="PS50109">
    <property type="entry name" value="HIS_KIN"/>
    <property type="match status" value="1"/>
</dbReference>
<evidence type="ECO:0000313" key="11">
    <source>
        <dbReference type="Proteomes" id="UP001549110"/>
    </source>
</evidence>
<organism evidence="10 11">
    <name type="scientific">Phenylobacterium koreense</name>
    <dbReference type="NCBI Taxonomy" id="266125"/>
    <lineage>
        <taxon>Bacteria</taxon>
        <taxon>Pseudomonadati</taxon>
        <taxon>Pseudomonadota</taxon>
        <taxon>Alphaproteobacteria</taxon>
        <taxon>Caulobacterales</taxon>
        <taxon>Caulobacteraceae</taxon>
        <taxon>Phenylobacterium</taxon>
    </lineage>
</organism>
<dbReference type="SUPFAM" id="SSF47384">
    <property type="entry name" value="Homodimeric domain of signal transducing histidine kinase"/>
    <property type="match status" value="1"/>
</dbReference>
<dbReference type="InterPro" id="IPR003661">
    <property type="entry name" value="HisK_dim/P_dom"/>
</dbReference>
<dbReference type="CDD" id="cd17546">
    <property type="entry name" value="REC_hyHK_CKI1_RcsC-like"/>
    <property type="match status" value="1"/>
</dbReference>
<accession>A0ABV2EE75</accession>
<evidence type="ECO:0000256" key="2">
    <source>
        <dbReference type="ARBA" id="ARBA00012438"/>
    </source>
</evidence>
<dbReference type="SMART" id="SM00387">
    <property type="entry name" value="HATPase_c"/>
    <property type="match status" value="1"/>
</dbReference>
<evidence type="ECO:0000259" key="9">
    <source>
        <dbReference type="PROSITE" id="PS50110"/>
    </source>
</evidence>
<dbReference type="Proteomes" id="UP001549110">
    <property type="component" value="Unassembled WGS sequence"/>
</dbReference>
<dbReference type="EC" id="2.7.13.3" evidence="2"/>
<dbReference type="Pfam" id="PF02518">
    <property type="entry name" value="HATPase_c"/>
    <property type="match status" value="1"/>
</dbReference>
<keyword evidence="11" id="KW-1185">Reference proteome</keyword>
<evidence type="ECO:0000256" key="6">
    <source>
        <dbReference type="SAM" id="Coils"/>
    </source>
</evidence>
<keyword evidence="4" id="KW-0902">Two-component regulatory system</keyword>
<dbReference type="PANTHER" id="PTHR45339">
    <property type="entry name" value="HYBRID SIGNAL TRANSDUCTION HISTIDINE KINASE J"/>
    <property type="match status" value="1"/>
</dbReference>
<dbReference type="SUPFAM" id="SSF52172">
    <property type="entry name" value="CheY-like"/>
    <property type="match status" value="1"/>
</dbReference>
<evidence type="ECO:0000313" key="10">
    <source>
        <dbReference type="EMBL" id="MET3525315.1"/>
    </source>
</evidence>
<dbReference type="Gene3D" id="3.40.50.2300">
    <property type="match status" value="1"/>
</dbReference>
<dbReference type="Pfam" id="PF00512">
    <property type="entry name" value="HisKA"/>
    <property type="match status" value="1"/>
</dbReference>
<name>A0ABV2EE75_9CAUL</name>
<dbReference type="CDD" id="cd16922">
    <property type="entry name" value="HATPase_EvgS-ArcB-TorS-like"/>
    <property type="match status" value="1"/>
</dbReference>
<evidence type="ECO:0000259" key="8">
    <source>
        <dbReference type="PROSITE" id="PS50109"/>
    </source>
</evidence>
<proteinExistence type="predicted"/>
<feature type="domain" description="Histidine kinase" evidence="8">
    <location>
        <begin position="213"/>
        <end position="430"/>
    </location>
</feature>
<feature type="coiled-coil region" evidence="6">
    <location>
        <begin position="179"/>
        <end position="206"/>
    </location>
</feature>
<evidence type="ECO:0000256" key="5">
    <source>
        <dbReference type="PROSITE-ProRule" id="PRU00169"/>
    </source>
</evidence>
<keyword evidence="3 5" id="KW-0597">Phosphoprotein</keyword>
<dbReference type="GO" id="GO:0016301">
    <property type="term" value="F:kinase activity"/>
    <property type="evidence" value="ECO:0007669"/>
    <property type="project" value="UniProtKB-KW"/>
</dbReference>
<feature type="transmembrane region" description="Helical" evidence="7">
    <location>
        <begin position="108"/>
        <end position="126"/>
    </location>
</feature>
<dbReference type="InterPro" id="IPR036097">
    <property type="entry name" value="HisK_dim/P_sf"/>
</dbReference>